<name>A0A9P9ECF2_9HYPO</name>
<evidence type="ECO:0000256" key="1">
    <source>
        <dbReference type="SAM" id="SignalP"/>
    </source>
</evidence>
<protein>
    <submittedName>
        <fullName evidence="2">Uncharacterized protein</fullName>
    </submittedName>
</protein>
<dbReference type="Proteomes" id="UP000717696">
    <property type="component" value="Unassembled WGS sequence"/>
</dbReference>
<proteinExistence type="predicted"/>
<organism evidence="2 3">
    <name type="scientific">Dactylonectria estremocensis</name>
    <dbReference type="NCBI Taxonomy" id="1079267"/>
    <lineage>
        <taxon>Eukaryota</taxon>
        <taxon>Fungi</taxon>
        <taxon>Dikarya</taxon>
        <taxon>Ascomycota</taxon>
        <taxon>Pezizomycotina</taxon>
        <taxon>Sordariomycetes</taxon>
        <taxon>Hypocreomycetidae</taxon>
        <taxon>Hypocreales</taxon>
        <taxon>Nectriaceae</taxon>
        <taxon>Dactylonectria</taxon>
    </lineage>
</organism>
<accession>A0A9P9ECF2</accession>
<feature type="chain" id="PRO_5040499188" evidence="1">
    <location>
        <begin position="19"/>
        <end position="96"/>
    </location>
</feature>
<comment type="caution">
    <text evidence="2">The sequence shown here is derived from an EMBL/GenBank/DDBJ whole genome shotgun (WGS) entry which is preliminary data.</text>
</comment>
<evidence type="ECO:0000313" key="3">
    <source>
        <dbReference type="Proteomes" id="UP000717696"/>
    </source>
</evidence>
<dbReference type="EMBL" id="JAGMUU010000017">
    <property type="protein sequence ID" value="KAH7134594.1"/>
    <property type="molecule type" value="Genomic_DNA"/>
</dbReference>
<gene>
    <name evidence="2" type="ORF">B0J13DRAFT_85329</name>
</gene>
<dbReference type="AlphaFoldDB" id="A0A9P9ECF2"/>
<feature type="signal peptide" evidence="1">
    <location>
        <begin position="1"/>
        <end position="18"/>
    </location>
</feature>
<sequence length="96" mass="10249">MRLTIVTSLAALCQLALGVAMPQQTVELQVINNAESADSGCRPYQAPGCCVPTLCQCRDGRFYLFNKEDKRAGGNGCNPPWEFLGESLGAVGGYCC</sequence>
<reference evidence="2" key="1">
    <citation type="journal article" date="2021" name="Nat. Commun.">
        <title>Genetic determinants of endophytism in the Arabidopsis root mycobiome.</title>
        <authorList>
            <person name="Mesny F."/>
            <person name="Miyauchi S."/>
            <person name="Thiergart T."/>
            <person name="Pickel B."/>
            <person name="Atanasova L."/>
            <person name="Karlsson M."/>
            <person name="Huettel B."/>
            <person name="Barry K.W."/>
            <person name="Haridas S."/>
            <person name="Chen C."/>
            <person name="Bauer D."/>
            <person name="Andreopoulos W."/>
            <person name="Pangilinan J."/>
            <person name="LaButti K."/>
            <person name="Riley R."/>
            <person name="Lipzen A."/>
            <person name="Clum A."/>
            <person name="Drula E."/>
            <person name="Henrissat B."/>
            <person name="Kohler A."/>
            <person name="Grigoriev I.V."/>
            <person name="Martin F.M."/>
            <person name="Hacquard S."/>
        </authorList>
    </citation>
    <scope>NUCLEOTIDE SEQUENCE</scope>
    <source>
        <strain evidence="2">MPI-CAGE-AT-0021</strain>
    </source>
</reference>
<keyword evidence="1" id="KW-0732">Signal</keyword>
<dbReference type="OrthoDB" id="5238343at2759"/>
<evidence type="ECO:0000313" key="2">
    <source>
        <dbReference type="EMBL" id="KAH7134594.1"/>
    </source>
</evidence>
<keyword evidence="3" id="KW-1185">Reference proteome</keyword>